<evidence type="ECO:0000256" key="5">
    <source>
        <dbReference type="RuleBase" id="RU361187"/>
    </source>
</evidence>
<protein>
    <recommendedName>
        <fullName evidence="9">Glycoside Hydrolase Family 43</fullName>
    </recommendedName>
</protein>
<dbReference type="PANTHER" id="PTHR43817">
    <property type="entry name" value="GLYCOSYL HYDROLASE"/>
    <property type="match status" value="1"/>
</dbReference>
<dbReference type="GO" id="GO:0004553">
    <property type="term" value="F:hydrolase activity, hydrolyzing O-glycosyl compounds"/>
    <property type="evidence" value="ECO:0007669"/>
    <property type="project" value="InterPro"/>
</dbReference>
<sequence length="305" mass="33646">MLLLYTLTTLIGLVSAATFSNPLKSRDGSDPHIVYAEGYYSLMTTTWNDLRFTRAKTLEGLKTGESRIVYTDTNPARCCNVWAPELHNVTNTWYMYYTAGTRTTLDNQRSHVVRGPYGTSPWPAPGTSYTYAAQLTKDWGIDGTLLRLNSLTYFIYSWGWKVLSEPTLPWERVRNPVNKGAAALSRGNRTWVAYSASDCWTDSYQLGLLTYKGGGADPMLAGSWVKSSPVFSSANGNWGTGHNAFFTSSDGTEIWNVYHATAVTTGNCDGNRYTAAKRVEWRADGTPDFGRADARGTVLVGPSGE</sequence>
<evidence type="ECO:0000256" key="4">
    <source>
        <dbReference type="ARBA" id="ARBA00023295"/>
    </source>
</evidence>
<dbReference type="GO" id="GO:0005975">
    <property type="term" value="P:carbohydrate metabolic process"/>
    <property type="evidence" value="ECO:0007669"/>
    <property type="project" value="InterPro"/>
</dbReference>
<comment type="similarity">
    <text evidence="1 5">Belongs to the glycosyl hydrolase 43 family.</text>
</comment>
<reference evidence="7" key="1">
    <citation type="journal article" date="2023" name="Mol. Phylogenet. Evol.">
        <title>Genome-scale phylogeny and comparative genomics of the fungal order Sordariales.</title>
        <authorList>
            <person name="Hensen N."/>
            <person name="Bonometti L."/>
            <person name="Westerberg I."/>
            <person name="Brannstrom I.O."/>
            <person name="Guillou S."/>
            <person name="Cros-Aarteil S."/>
            <person name="Calhoun S."/>
            <person name="Haridas S."/>
            <person name="Kuo A."/>
            <person name="Mondo S."/>
            <person name="Pangilinan J."/>
            <person name="Riley R."/>
            <person name="LaButti K."/>
            <person name="Andreopoulos B."/>
            <person name="Lipzen A."/>
            <person name="Chen C."/>
            <person name="Yan M."/>
            <person name="Daum C."/>
            <person name="Ng V."/>
            <person name="Clum A."/>
            <person name="Steindorff A."/>
            <person name="Ohm R.A."/>
            <person name="Martin F."/>
            <person name="Silar P."/>
            <person name="Natvig D.O."/>
            <person name="Lalanne C."/>
            <person name="Gautier V."/>
            <person name="Ament-Velasquez S.L."/>
            <person name="Kruys A."/>
            <person name="Hutchinson M.I."/>
            <person name="Powell A.J."/>
            <person name="Barry K."/>
            <person name="Miller A.N."/>
            <person name="Grigoriev I.V."/>
            <person name="Debuchy R."/>
            <person name="Gladieux P."/>
            <person name="Hiltunen Thoren M."/>
            <person name="Johannesson H."/>
        </authorList>
    </citation>
    <scope>NUCLEOTIDE SEQUENCE</scope>
    <source>
        <strain evidence="7">PSN309</strain>
    </source>
</reference>
<accession>A0AAN6WQQ1</accession>
<evidence type="ECO:0008006" key="9">
    <source>
        <dbReference type="Google" id="ProtNLM"/>
    </source>
</evidence>
<dbReference type="EMBL" id="MU864480">
    <property type="protein sequence ID" value="KAK4184632.1"/>
    <property type="molecule type" value="Genomic_DNA"/>
</dbReference>
<dbReference type="AlphaFoldDB" id="A0AAN6WQQ1"/>
<dbReference type="PANTHER" id="PTHR43817:SF1">
    <property type="entry name" value="HYDROLASE, FAMILY 43, PUTATIVE (AFU_ORTHOLOGUE AFUA_3G01660)-RELATED"/>
    <property type="match status" value="1"/>
</dbReference>
<proteinExistence type="inferred from homology"/>
<comment type="caution">
    <text evidence="7">The sequence shown here is derived from an EMBL/GenBank/DDBJ whole genome shotgun (WGS) entry which is preliminary data.</text>
</comment>
<gene>
    <name evidence="7" type="ORF">QBC35DRAFT_525408</name>
</gene>
<dbReference type="Pfam" id="PF04616">
    <property type="entry name" value="Glyco_hydro_43"/>
    <property type="match status" value="1"/>
</dbReference>
<keyword evidence="4 5" id="KW-0326">Glycosidase</keyword>
<evidence type="ECO:0000256" key="3">
    <source>
        <dbReference type="ARBA" id="ARBA00022801"/>
    </source>
</evidence>
<dbReference type="InterPro" id="IPR006710">
    <property type="entry name" value="Glyco_hydro_43"/>
</dbReference>
<keyword evidence="2 6" id="KW-0732">Signal</keyword>
<feature type="chain" id="PRO_5042823299" description="Glycoside Hydrolase Family 43" evidence="6">
    <location>
        <begin position="17"/>
        <end position="305"/>
    </location>
</feature>
<dbReference type="SUPFAM" id="SSF75005">
    <property type="entry name" value="Arabinanase/levansucrase/invertase"/>
    <property type="match status" value="1"/>
</dbReference>
<reference evidence="7" key="2">
    <citation type="submission" date="2023-05" db="EMBL/GenBank/DDBJ databases">
        <authorList>
            <consortium name="Lawrence Berkeley National Laboratory"/>
            <person name="Steindorff A."/>
            <person name="Hensen N."/>
            <person name="Bonometti L."/>
            <person name="Westerberg I."/>
            <person name="Brannstrom I.O."/>
            <person name="Guillou S."/>
            <person name="Cros-Aarteil S."/>
            <person name="Calhoun S."/>
            <person name="Haridas S."/>
            <person name="Kuo A."/>
            <person name="Mondo S."/>
            <person name="Pangilinan J."/>
            <person name="Riley R."/>
            <person name="Labutti K."/>
            <person name="Andreopoulos B."/>
            <person name="Lipzen A."/>
            <person name="Chen C."/>
            <person name="Yanf M."/>
            <person name="Daum C."/>
            <person name="Ng V."/>
            <person name="Clum A."/>
            <person name="Ohm R."/>
            <person name="Martin F."/>
            <person name="Silar P."/>
            <person name="Natvig D."/>
            <person name="Lalanne C."/>
            <person name="Gautier V."/>
            <person name="Ament-Velasquez S.L."/>
            <person name="Kruys A."/>
            <person name="Hutchinson M.I."/>
            <person name="Powell A.J."/>
            <person name="Barry K."/>
            <person name="Miller A.N."/>
            <person name="Grigoriev I.V."/>
            <person name="Debuchy R."/>
            <person name="Gladieux P."/>
            <person name="Thoren M.H."/>
            <person name="Johannesson H."/>
        </authorList>
    </citation>
    <scope>NUCLEOTIDE SEQUENCE</scope>
    <source>
        <strain evidence="7">PSN309</strain>
    </source>
</reference>
<evidence type="ECO:0000313" key="8">
    <source>
        <dbReference type="Proteomes" id="UP001302126"/>
    </source>
</evidence>
<evidence type="ECO:0000256" key="2">
    <source>
        <dbReference type="ARBA" id="ARBA00022729"/>
    </source>
</evidence>
<name>A0AAN6WQQ1_9PEZI</name>
<dbReference type="CDD" id="cd18820">
    <property type="entry name" value="GH43_LbAraf43-like"/>
    <property type="match status" value="1"/>
</dbReference>
<keyword evidence="3 5" id="KW-0378">Hydrolase</keyword>
<evidence type="ECO:0000256" key="6">
    <source>
        <dbReference type="SAM" id="SignalP"/>
    </source>
</evidence>
<dbReference type="InterPro" id="IPR023296">
    <property type="entry name" value="Glyco_hydro_beta-prop_sf"/>
</dbReference>
<keyword evidence="8" id="KW-1185">Reference proteome</keyword>
<dbReference type="Gene3D" id="2.115.10.20">
    <property type="entry name" value="Glycosyl hydrolase domain, family 43"/>
    <property type="match status" value="1"/>
</dbReference>
<evidence type="ECO:0000313" key="7">
    <source>
        <dbReference type="EMBL" id="KAK4184632.1"/>
    </source>
</evidence>
<dbReference type="Proteomes" id="UP001302126">
    <property type="component" value="Unassembled WGS sequence"/>
</dbReference>
<feature type="signal peptide" evidence="6">
    <location>
        <begin position="1"/>
        <end position="16"/>
    </location>
</feature>
<evidence type="ECO:0000256" key="1">
    <source>
        <dbReference type="ARBA" id="ARBA00009865"/>
    </source>
</evidence>
<organism evidence="7 8">
    <name type="scientific">Podospora australis</name>
    <dbReference type="NCBI Taxonomy" id="1536484"/>
    <lineage>
        <taxon>Eukaryota</taxon>
        <taxon>Fungi</taxon>
        <taxon>Dikarya</taxon>
        <taxon>Ascomycota</taxon>
        <taxon>Pezizomycotina</taxon>
        <taxon>Sordariomycetes</taxon>
        <taxon>Sordariomycetidae</taxon>
        <taxon>Sordariales</taxon>
        <taxon>Podosporaceae</taxon>
        <taxon>Podospora</taxon>
    </lineage>
</organism>